<dbReference type="OrthoDB" id="9792284at2"/>
<dbReference type="GO" id="GO:0019172">
    <property type="term" value="F:glyoxalase III activity"/>
    <property type="evidence" value="ECO:0007669"/>
    <property type="project" value="TreeGrafter"/>
</dbReference>
<reference evidence="5 6" key="1">
    <citation type="submission" date="2016-06" db="EMBL/GenBank/DDBJ databases">
        <title>The sequenced genome of the ice-adhering bacterium Marinomonas primoryensis, from Antarctica.</title>
        <authorList>
            <person name="Graham L."/>
            <person name="Vance T.D.R."/>
            <person name="Davies P.L."/>
        </authorList>
    </citation>
    <scope>NUCLEOTIDE SEQUENCE [LARGE SCALE GENOMIC DNA]</scope>
    <source>
        <strain evidence="5 6">AceL</strain>
    </source>
</reference>
<dbReference type="CDD" id="cd03141">
    <property type="entry name" value="GATase1_Hsp31_like"/>
    <property type="match status" value="1"/>
</dbReference>
<gene>
    <name evidence="5" type="ORF">A8139_00215</name>
</gene>
<dbReference type="RefSeq" id="WP_112134692.1">
    <property type="nucleotide sequence ID" value="NZ_CP016181.1"/>
</dbReference>
<evidence type="ECO:0000256" key="3">
    <source>
        <dbReference type="ARBA" id="ARBA00038493"/>
    </source>
</evidence>
<evidence type="ECO:0000313" key="5">
    <source>
        <dbReference type="EMBL" id="AWX98585.1"/>
    </source>
</evidence>
<feature type="domain" description="DJ-1/PfpI" evidence="4">
    <location>
        <begin position="28"/>
        <end position="225"/>
    </location>
</feature>
<evidence type="ECO:0000256" key="1">
    <source>
        <dbReference type="ARBA" id="ARBA00023016"/>
    </source>
</evidence>
<keyword evidence="1" id="KW-0346">Stress response</keyword>
<dbReference type="GO" id="GO:0019243">
    <property type="term" value="P:methylglyoxal catabolic process to D-lactate via S-lactoyl-glutathione"/>
    <property type="evidence" value="ECO:0007669"/>
    <property type="project" value="TreeGrafter"/>
</dbReference>
<dbReference type="AlphaFoldDB" id="A0A2Z4PM42"/>
<comment type="similarity">
    <text evidence="3">Belongs to the peptidase C56 family. HSP31-like subfamily.</text>
</comment>
<dbReference type="GO" id="GO:0016740">
    <property type="term" value="F:transferase activity"/>
    <property type="evidence" value="ECO:0007669"/>
    <property type="project" value="UniProtKB-KW"/>
</dbReference>
<dbReference type="InterPro" id="IPR029062">
    <property type="entry name" value="Class_I_gatase-like"/>
</dbReference>
<dbReference type="PANTHER" id="PTHR48094:SF11">
    <property type="entry name" value="GLUTATHIONE-INDEPENDENT GLYOXALASE HSP31-RELATED"/>
    <property type="match status" value="1"/>
</dbReference>
<dbReference type="EMBL" id="CP016181">
    <property type="protein sequence ID" value="AWX98585.1"/>
    <property type="molecule type" value="Genomic_DNA"/>
</dbReference>
<dbReference type="InterPro" id="IPR002818">
    <property type="entry name" value="DJ-1/PfpI"/>
</dbReference>
<sequence>MNTKKILVVLTSHSDLGDTGHKTGFWVEEFAAPYYAFIDAGAEVTVATPKGGQAPIDPNSEAPDAQTGATTRFYEDQTAQDIIANTHLLSDMKQDDYDAIFYPGGHGPLWDLTDNTDSIALIESFLQANKPISSVCHAPSAFLNIKDANGEYFIKGKTVTGFTNSEEAAVQLTDVVPFLLEDEMKKRGADYKNTADWTAFAVQDGLMITGQNPASSELVAEKLLAQLNK</sequence>
<evidence type="ECO:0000256" key="2">
    <source>
        <dbReference type="ARBA" id="ARBA00023239"/>
    </source>
</evidence>
<dbReference type="Gene3D" id="3.40.50.880">
    <property type="match status" value="1"/>
</dbReference>
<dbReference type="GO" id="GO:0005737">
    <property type="term" value="C:cytoplasm"/>
    <property type="evidence" value="ECO:0007669"/>
    <property type="project" value="TreeGrafter"/>
</dbReference>
<dbReference type="Pfam" id="PF01965">
    <property type="entry name" value="DJ-1_PfpI"/>
    <property type="match status" value="1"/>
</dbReference>
<dbReference type="PANTHER" id="PTHR48094">
    <property type="entry name" value="PROTEIN/NUCLEIC ACID DEGLYCASE DJ-1-RELATED"/>
    <property type="match status" value="1"/>
</dbReference>
<protein>
    <submittedName>
        <fullName evidence="5">Dimethylallyltransferase</fullName>
    </submittedName>
</protein>
<evidence type="ECO:0000259" key="4">
    <source>
        <dbReference type="Pfam" id="PF01965"/>
    </source>
</evidence>
<proteinExistence type="inferred from homology"/>
<dbReference type="Proteomes" id="UP000249898">
    <property type="component" value="Chromosome"/>
</dbReference>
<dbReference type="InterPro" id="IPR050325">
    <property type="entry name" value="Prot/Nucl_acid_deglycase"/>
</dbReference>
<keyword evidence="5" id="KW-0808">Transferase</keyword>
<keyword evidence="2" id="KW-0456">Lyase</keyword>
<evidence type="ECO:0000313" key="6">
    <source>
        <dbReference type="Proteomes" id="UP000249898"/>
    </source>
</evidence>
<dbReference type="SUPFAM" id="SSF52317">
    <property type="entry name" value="Class I glutamine amidotransferase-like"/>
    <property type="match status" value="1"/>
</dbReference>
<name>A0A2Z4PM42_9GAMM</name>
<organism evidence="5 6">
    <name type="scientific">Marinomonas primoryensis</name>
    <dbReference type="NCBI Taxonomy" id="178399"/>
    <lineage>
        <taxon>Bacteria</taxon>
        <taxon>Pseudomonadati</taxon>
        <taxon>Pseudomonadota</taxon>
        <taxon>Gammaproteobacteria</taxon>
        <taxon>Oceanospirillales</taxon>
        <taxon>Oceanospirillaceae</taxon>
        <taxon>Marinomonas</taxon>
    </lineage>
</organism>
<accession>A0A2Z4PM42</accession>